<organism evidence="2 3">
    <name type="scientific">Virgibacillus oceani</name>
    <dbReference type="NCBI Taxonomy" id="1479511"/>
    <lineage>
        <taxon>Bacteria</taxon>
        <taxon>Bacillati</taxon>
        <taxon>Bacillota</taxon>
        <taxon>Bacilli</taxon>
        <taxon>Bacillales</taxon>
        <taxon>Bacillaceae</taxon>
        <taxon>Virgibacillus</taxon>
    </lineage>
</organism>
<dbReference type="PROSITE" id="PS51257">
    <property type="entry name" value="PROKAR_LIPOPROTEIN"/>
    <property type="match status" value="1"/>
</dbReference>
<dbReference type="EMBL" id="BMFR01000001">
    <property type="protein sequence ID" value="GGG62988.1"/>
    <property type="molecule type" value="Genomic_DNA"/>
</dbReference>
<gene>
    <name evidence="2" type="ORF">GCM10011398_02970</name>
</gene>
<keyword evidence="1" id="KW-0732">Signal</keyword>
<keyword evidence="3" id="KW-1185">Reference proteome</keyword>
<name>A0A917GZW1_9BACI</name>
<feature type="chain" id="PRO_5038125576" description="DUF4352 domain-containing protein" evidence="1">
    <location>
        <begin position="21"/>
        <end position="182"/>
    </location>
</feature>
<evidence type="ECO:0008006" key="4">
    <source>
        <dbReference type="Google" id="ProtNLM"/>
    </source>
</evidence>
<evidence type="ECO:0000313" key="2">
    <source>
        <dbReference type="EMBL" id="GGG62988.1"/>
    </source>
</evidence>
<comment type="caution">
    <text evidence="2">The sequence shown here is derived from an EMBL/GenBank/DDBJ whole genome shotgun (WGS) entry which is preliminary data.</text>
</comment>
<dbReference type="RefSeq" id="WP_188453574.1">
    <property type="nucleotide sequence ID" value="NZ_BMFR01000001.1"/>
</dbReference>
<dbReference type="Proteomes" id="UP000622860">
    <property type="component" value="Unassembled WGS sequence"/>
</dbReference>
<protein>
    <recommendedName>
        <fullName evidence="4">DUF4352 domain-containing protein</fullName>
    </recommendedName>
</protein>
<accession>A0A917GZW1</accession>
<sequence>MKKLIIVLMLTFIAVGCSNSKENNETSESEDNADQEIATQGKVYDSNETAKVIDSDSGSTYEVTFNSAKLMEEYNGKTVQEFTGLEEFKSDKYVVINATFKNTSEHPINLKEQINPEFGKYGVESAVLSNYEMKIDKGIKAGEKFTVDLLYLWQDFDENVKYFLTFENFKENQTHITVPYPG</sequence>
<proteinExistence type="predicted"/>
<evidence type="ECO:0000313" key="3">
    <source>
        <dbReference type="Proteomes" id="UP000622860"/>
    </source>
</evidence>
<reference evidence="2" key="2">
    <citation type="submission" date="2020-09" db="EMBL/GenBank/DDBJ databases">
        <authorList>
            <person name="Sun Q."/>
            <person name="Zhou Y."/>
        </authorList>
    </citation>
    <scope>NUCLEOTIDE SEQUENCE</scope>
    <source>
        <strain evidence="2">CGMCC 1.12754</strain>
    </source>
</reference>
<evidence type="ECO:0000256" key="1">
    <source>
        <dbReference type="SAM" id="SignalP"/>
    </source>
</evidence>
<feature type="signal peptide" evidence="1">
    <location>
        <begin position="1"/>
        <end position="20"/>
    </location>
</feature>
<reference evidence="2" key="1">
    <citation type="journal article" date="2014" name="Int. J. Syst. Evol. Microbiol.">
        <title>Complete genome sequence of Corynebacterium casei LMG S-19264T (=DSM 44701T), isolated from a smear-ripened cheese.</title>
        <authorList>
            <consortium name="US DOE Joint Genome Institute (JGI-PGF)"/>
            <person name="Walter F."/>
            <person name="Albersmeier A."/>
            <person name="Kalinowski J."/>
            <person name="Ruckert C."/>
        </authorList>
    </citation>
    <scope>NUCLEOTIDE SEQUENCE</scope>
    <source>
        <strain evidence="2">CGMCC 1.12754</strain>
    </source>
</reference>
<dbReference type="AlphaFoldDB" id="A0A917GZW1"/>